<dbReference type="SUPFAM" id="SSF52980">
    <property type="entry name" value="Restriction endonuclease-like"/>
    <property type="match status" value="1"/>
</dbReference>
<reference evidence="2 3" key="1">
    <citation type="submission" date="2022-10" db="EMBL/GenBank/DDBJ databases">
        <title>Luteolibacter flavescens strain MCCC 1K03193, whole genome shotgun sequencing project.</title>
        <authorList>
            <person name="Zhao G."/>
            <person name="Shen L."/>
        </authorList>
    </citation>
    <scope>NUCLEOTIDE SEQUENCE [LARGE SCALE GENOMIC DNA]</scope>
    <source>
        <strain evidence="2 3">MCCC 1K03193</strain>
    </source>
</reference>
<accession>A0ABT3FVH1</accession>
<protein>
    <submittedName>
        <fullName evidence="2">Uma2 family endonuclease</fullName>
    </submittedName>
</protein>
<evidence type="ECO:0000259" key="1">
    <source>
        <dbReference type="Pfam" id="PF05685"/>
    </source>
</evidence>
<organism evidence="2 3">
    <name type="scientific">Luteolibacter flavescens</name>
    <dbReference type="NCBI Taxonomy" id="1859460"/>
    <lineage>
        <taxon>Bacteria</taxon>
        <taxon>Pseudomonadati</taxon>
        <taxon>Verrucomicrobiota</taxon>
        <taxon>Verrucomicrobiia</taxon>
        <taxon>Verrucomicrobiales</taxon>
        <taxon>Verrucomicrobiaceae</taxon>
        <taxon>Luteolibacter</taxon>
    </lineage>
</organism>
<gene>
    <name evidence="2" type="ORF">OKA04_22785</name>
</gene>
<dbReference type="InterPro" id="IPR011335">
    <property type="entry name" value="Restrct_endonuc-II-like"/>
</dbReference>
<dbReference type="GO" id="GO:0004519">
    <property type="term" value="F:endonuclease activity"/>
    <property type="evidence" value="ECO:0007669"/>
    <property type="project" value="UniProtKB-KW"/>
</dbReference>
<evidence type="ECO:0000313" key="2">
    <source>
        <dbReference type="EMBL" id="MCW1887581.1"/>
    </source>
</evidence>
<dbReference type="CDD" id="cd06260">
    <property type="entry name" value="DUF820-like"/>
    <property type="match status" value="1"/>
</dbReference>
<feature type="domain" description="Putative restriction endonuclease" evidence="1">
    <location>
        <begin position="13"/>
        <end position="179"/>
    </location>
</feature>
<name>A0ABT3FVH1_9BACT</name>
<dbReference type="Pfam" id="PF05685">
    <property type="entry name" value="Uma2"/>
    <property type="match status" value="1"/>
</dbReference>
<dbReference type="PANTHER" id="PTHR36558:SF1">
    <property type="entry name" value="RESTRICTION ENDONUCLEASE DOMAIN-CONTAINING PROTEIN-RELATED"/>
    <property type="match status" value="1"/>
</dbReference>
<dbReference type="EMBL" id="JAPDDS010000019">
    <property type="protein sequence ID" value="MCW1887581.1"/>
    <property type="molecule type" value="Genomic_DNA"/>
</dbReference>
<dbReference type="Gene3D" id="3.90.1570.10">
    <property type="entry name" value="tt1808, chain A"/>
    <property type="match status" value="1"/>
</dbReference>
<dbReference type="InterPro" id="IPR008538">
    <property type="entry name" value="Uma2"/>
</dbReference>
<keyword evidence="2" id="KW-0540">Nuclease</keyword>
<keyword evidence="2" id="KW-0378">Hydrolase</keyword>
<keyword evidence="3" id="KW-1185">Reference proteome</keyword>
<evidence type="ECO:0000313" key="3">
    <source>
        <dbReference type="Proteomes" id="UP001207930"/>
    </source>
</evidence>
<dbReference type="RefSeq" id="WP_264503536.1">
    <property type="nucleotide sequence ID" value="NZ_JAPDDS010000019.1"/>
</dbReference>
<sequence>MSTAAPNLPVTAAEYLEGELRSEVRHEFVDGRIYAMSGASRKHNEICLETALILKDHLRGGPCRTYIEAVKVQIADDIGEAYYYPDVFVTCEPADDDSHIVRHPKLIIEILSHGTSRYDRGEKLAAYQRLPSVEEIVYIEQDWPEIFLLRRSDRWKKHIYTQPDSPVHLESVGLTLTVADFYRSAPFPDDVKRPWYLINREDG</sequence>
<dbReference type="PANTHER" id="PTHR36558">
    <property type="entry name" value="GLR1098 PROTEIN"/>
    <property type="match status" value="1"/>
</dbReference>
<comment type="caution">
    <text evidence="2">The sequence shown here is derived from an EMBL/GenBank/DDBJ whole genome shotgun (WGS) entry which is preliminary data.</text>
</comment>
<proteinExistence type="predicted"/>
<dbReference type="InterPro" id="IPR012296">
    <property type="entry name" value="Nuclease_put_TT1808"/>
</dbReference>
<keyword evidence="2" id="KW-0255">Endonuclease</keyword>
<dbReference type="Proteomes" id="UP001207930">
    <property type="component" value="Unassembled WGS sequence"/>
</dbReference>